<accession>A0A0R2JS81</accession>
<reference evidence="2 3" key="1">
    <citation type="journal article" date="2015" name="Genome Announc.">
        <title>Expanding the biotechnology potential of lactobacilli through comparative genomics of 213 strains and associated genera.</title>
        <authorList>
            <person name="Sun Z."/>
            <person name="Harris H.M."/>
            <person name="McCann A."/>
            <person name="Guo C."/>
            <person name="Argimon S."/>
            <person name="Zhang W."/>
            <person name="Yang X."/>
            <person name="Jeffery I.B."/>
            <person name="Cooney J.C."/>
            <person name="Kagawa T.F."/>
            <person name="Liu W."/>
            <person name="Song Y."/>
            <person name="Salvetti E."/>
            <person name="Wrobel A."/>
            <person name="Rasinkangas P."/>
            <person name="Parkhill J."/>
            <person name="Rea M.C."/>
            <person name="O'Sullivan O."/>
            <person name="Ritari J."/>
            <person name="Douillard F.P."/>
            <person name="Paul Ross R."/>
            <person name="Yang R."/>
            <person name="Briner A.E."/>
            <person name="Felis G.E."/>
            <person name="de Vos W.M."/>
            <person name="Barrangou R."/>
            <person name="Klaenhammer T.R."/>
            <person name="Caufield P.W."/>
            <person name="Cui Y."/>
            <person name="Zhang H."/>
            <person name="O'Toole P.W."/>
        </authorList>
    </citation>
    <scope>NUCLEOTIDE SEQUENCE [LARGE SCALE GENOMIC DNA]</scope>
    <source>
        <strain evidence="2 3">DSM 20014</strain>
    </source>
</reference>
<dbReference type="PIRSF" id="PIRSF021320">
    <property type="entry name" value="DUF984"/>
    <property type="match status" value="1"/>
</dbReference>
<sequence>MMTPVEAYWQNFCEQNQLVDAHLYAAFGFGMSKDMQNELAQLVVDGTKRGTASALALYEDDEAKPQVGDYSIILDGDSQPVAVIQTTQVEILPFNAITEAHAKREGEGDLSLAYWQQAHIAFFEPLFKEVKQRDFKSDDLILFETFERK</sequence>
<dbReference type="PATRIC" id="fig|1620.3.peg.635"/>
<organism evidence="2 3">
    <name type="scientific">Weissella minor</name>
    <dbReference type="NCBI Taxonomy" id="1620"/>
    <lineage>
        <taxon>Bacteria</taxon>
        <taxon>Bacillati</taxon>
        <taxon>Bacillota</taxon>
        <taxon>Bacilli</taxon>
        <taxon>Lactobacillales</taxon>
        <taxon>Lactobacillaceae</taxon>
        <taxon>Weissella</taxon>
    </lineage>
</organism>
<dbReference type="CDD" id="cd06553">
    <property type="entry name" value="ASCH_Ef3133_like"/>
    <property type="match status" value="1"/>
</dbReference>
<dbReference type="SMART" id="SM01022">
    <property type="entry name" value="ASCH"/>
    <property type="match status" value="1"/>
</dbReference>
<evidence type="ECO:0000313" key="2">
    <source>
        <dbReference type="EMBL" id="KRN77108.1"/>
    </source>
</evidence>
<evidence type="ECO:0000259" key="1">
    <source>
        <dbReference type="SMART" id="SM01022"/>
    </source>
</evidence>
<dbReference type="OrthoDB" id="9807542at2"/>
<proteinExistence type="predicted"/>
<dbReference type="SUPFAM" id="SSF88697">
    <property type="entry name" value="PUA domain-like"/>
    <property type="match status" value="1"/>
</dbReference>
<dbReference type="InterPro" id="IPR015947">
    <property type="entry name" value="PUA-like_sf"/>
</dbReference>
<name>A0A0R2JS81_9LACO</name>
<feature type="domain" description="ASCH" evidence="1">
    <location>
        <begin position="27"/>
        <end position="147"/>
    </location>
</feature>
<dbReference type="Proteomes" id="UP000051673">
    <property type="component" value="Unassembled WGS sequence"/>
</dbReference>
<evidence type="ECO:0000313" key="3">
    <source>
        <dbReference type="Proteomes" id="UP000051673"/>
    </source>
</evidence>
<dbReference type="PANTHER" id="PTHR39203">
    <property type="entry name" value="CYTOPLASMIC PROTEIN-RELATED"/>
    <property type="match status" value="1"/>
</dbReference>
<dbReference type="InterPro" id="IPR009326">
    <property type="entry name" value="DUF984"/>
</dbReference>
<gene>
    <name evidence="2" type="ORF">IV67_GL000627</name>
</gene>
<dbReference type="AlphaFoldDB" id="A0A0R2JS81"/>
<keyword evidence="3" id="KW-1185">Reference proteome</keyword>
<dbReference type="Pfam" id="PF04266">
    <property type="entry name" value="ASCH"/>
    <property type="match status" value="1"/>
</dbReference>
<dbReference type="InterPro" id="IPR007374">
    <property type="entry name" value="ASCH_domain"/>
</dbReference>
<dbReference type="EMBL" id="JQCD01000024">
    <property type="protein sequence ID" value="KRN77108.1"/>
    <property type="molecule type" value="Genomic_DNA"/>
</dbReference>
<dbReference type="Gene3D" id="3.10.400.10">
    <property type="entry name" value="Sulfate adenylyltransferase"/>
    <property type="match status" value="1"/>
</dbReference>
<protein>
    <recommendedName>
        <fullName evidence="1">ASCH domain-containing protein</fullName>
    </recommendedName>
</protein>
<comment type="caution">
    <text evidence="2">The sequence shown here is derived from an EMBL/GenBank/DDBJ whole genome shotgun (WGS) entry which is preliminary data.</text>
</comment>
<dbReference type="STRING" id="1620.IV67_GL000627"/>
<dbReference type="PANTHER" id="PTHR39203:SF1">
    <property type="entry name" value="CYTOPLASMIC PROTEIN"/>
    <property type="match status" value="1"/>
</dbReference>